<name>A0A9W8JR91_9AGAR</name>
<accession>A0A9W8JR91</accession>
<dbReference type="PANTHER" id="PTHR34815:SF2">
    <property type="entry name" value="N-ACETYLTRANSFERASE DOMAIN-CONTAINING PROTEIN"/>
    <property type="match status" value="1"/>
</dbReference>
<keyword evidence="3" id="KW-1185">Reference proteome</keyword>
<evidence type="ECO:0000259" key="1">
    <source>
        <dbReference type="Pfam" id="PF22998"/>
    </source>
</evidence>
<dbReference type="Pfam" id="PF22998">
    <property type="entry name" value="GNAT_LYC1-like"/>
    <property type="match status" value="1"/>
</dbReference>
<dbReference type="EMBL" id="JANKHO010001881">
    <property type="protein sequence ID" value="KAJ3497207.1"/>
    <property type="molecule type" value="Genomic_DNA"/>
</dbReference>
<proteinExistence type="predicted"/>
<dbReference type="Proteomes" id="UP001148786">
    <property type="component" value="Unassembled WGS sequence"/>
</dbReference>
<dbReference type="InterPro" id="IPR055100">
    <property type="entry name" value="GNAT_LYC1-like"/>
</dbReference>
<comment type="caution">
    <text evidence="2">The sequence shown here is derived from an EMBL/GenBank/DDBJ whole genome shotgun (WGS) entry which is preliminary data.</text>
</comment>
<dbReference type="OrthoDB" id="2020070at2759"/>
<organism evidence="2 3">
    <name type="scientific">Agrocybe chaxingu</name>
    <dbReference type="NCBI Taxonomy" id="84603"/>
    <lineage>
        <taxon>Eukaryota</taxon>
        <taxon>Fungi</taxon>
        <taxon>Dikarya</taxon>
        <taxon>Basidiomycota</taxon>
        <taxon>Agaricomycotina</taxon>
        <taxon>Agaricomycetes</taxon>
        <taxon>Agaricomycetidae</taxon>
        <taxon>Agaricales</taxon>
        <taxon>Agaricineae</taxon>
        <taxon>Strophariaceae</taxon>
        <taxon>Agrocybe</taxon>
    </lineage>
</organism>
<sequence>MALPLSSLTLFPATPAQVYESRKRSFVQWGRGVSLEAYLRRDARMDNHEVARDGRLTTWYRREGLLANRQEGKNIPQKVFGYGIASVFTPTEHRKKGYARHMMRLLHWILAPKLKLPVGTFPPEWGAPPERPGHIFEAAFSVLYSDVGADFYAQCGPYGESNGGWILTEPTATTWSLPTIFENETLLAAKETGQLAWKWLGGSSTNEIWDADAKLFADEMKTAATGKPIEVTFLPQKGVAGFQYHRLQYFWEKLEPIPKFWSICAQSGSGEDAVDPTTFASWTLDIRPPDENALIITRLRARPEHFLELLAQILEYARQYKVDRVEVWGLPRELRELATSTGGKTFARDDHLSSFKSYLKEKPEDIAWIHNEKFCWC</sequence>
<evidence type="ECO:0000313" key="3">
    <source>
        <dbReference type="Proteomes" id="UP001148786"/>
    </source>
</evidence>
<dbReference type="InterPro" id="IPR053013">
    <property type="entry name" value="LAT"/>
</dbReference>
<reference evidence="2" key="1">
    <citation type="submission" date="2022-07" db="EMBL/GenBank/DDBJ databases">
        <title>Genome Sequence of Agrocybe chaxingu.</title>
        <authorList>
            <person name="Buettner E."/>
        </authorList>
    </citation>
    <scope>NUCLEOTIDE SEQUENCE</scope>
    <source>
        <strain evidence="2">MP-N11</strain>
    </source>
</reference>
<evidence type="ECO:0000313" key="2">
    <source>
        <dbReference type="EMBL" id="KAJ3497207.1"/>
    </source>
</evidence>
<dbReference type="PANTHER" id="PTHR34815">
    <property type="entry name" value="LYSINE ACETYLTRANSFERASE"/>
    <property type="match status" value="1"/>
</dbReference>
<dbReference type="Gene3D" id="3.40.630.30">
    <property type="match status" value="1"/>
</dbReference>
<feature type="domain" description="LYC1 C-terminal" evidence="1">
    <location>
        <begin position="191"/>
        <end position="377"/>
    </location>
</feature>
<gene>
    <name evidence="2" type="ORF">NLJ89_g10380</name>
</gene>
<dbReference type="AlphaFoldDB" id="A0A9W8JR91"/>
<protein>
    <recommendedName>
        <fullName evidence="1">LYC1 C-terminal domain-containing protein</fullName>
    </recommendedName>
</protein>